<dbReference type="PROSITE" id="PS52050">
    <property type="entry name" value="WYL"/>
    <property type="match status" value="1"/>
</dbReference>
<gene>
    <name evidence="1" type="ORF">H7B90_27495</name>
</gene>
<protein>
    <submittedName>
        <fullName evidence="1">WYL domain-containing protein</fullName>
    </submittedName>
</protein>
<dbReference type="AlphaFoldDB" id="A0A841U3J0"/>
<accession>A0A841U3J0</accession>
<proteinExistence type="predicted"/>
<organism evidence="1 2">
    <name type="scientific">Cohnella xylanilytica</name>
    <dbReference type="NCBI Taxonomy" id="557555"/>
    <lineage>
        <taxon>Bacteria</taxon>
        <taxon>Bacillati</taxon>
        <taxon>Bacillota</taxon>
        <taxon>Bacilli</taxon>
        <taxon>Bacillales</taxon>
        <taxon>Paenibacillaceae</taxon>
        <taxon>Cohnella</taxon>
    </lineage>
</organism>
<dbReference type="Proteomes" id="UP000553776">
    <property type="component" value="Unassembled WGS sequence"/>
</dbReference>
<reference evidence="1 2" key="1">
    <citation type="submission" date="2020-08" db="EMBL/GenBank/DDBJ databases">
        <title>Cohnella phylogeny.</title>
        <authorList>
            <person name="Dunlap C."/>
        </authorList>
    </citation>
    <scope>NUCLEOTIDE SEQUENCE [LARGE SCALE GENOMIC DNA]</scope>
    <source>
        <strain evidence="1 2">DSM 25239</strain>
    </source>
</reference>
<keyword evidence="2" id="KW-1185">Reference proteome</keyword>
<dbReference type="EMBL" id="JACJVR010000112">
    <property type="protein sequence ID" value="MBB6695146.1"/>
    <property type="molecule type" value="Genomic_DNA"/>
</dbReference>
<evidence type="ECO:0000313" key="1">
    <source>
        <dbReference type="EMBL" id="MBB6695146.1"/>
    </source>
</evidence>
<comment type="caution">
    <text evidence="1">The sequence shown here is derived from an EMBL/GenBank/DDBJ whole genome shotgun (WGS) entry which is preliminary data.</text>
</comment>
<sequence>MNLFEKIFNYQVISRLEESGTIAVTAKEAFEDGTRRKLEALLEAESGPDLRDILIEKARSRERHVYHPLLRPLRRLLMNGQGLRISYRLKNGTVNEDQSGFPCKLEYSMVKREWYLLWYHTRRHALMATKLANISSVEEKAMPAPVAEKLRQKVAGLLESRKRQAVVEVVPAYNEELSRILYAFSCFEKEVSYDEAADVYRIRLTYQADESEFVLSKIRFLGLRVRVKEGRYLLRRMAEASSKALARYGQDGAEPLPETAADQDIPG</sequence>
<evidence type="ECO:0000313" key="2">
    <source>
        <dbReference type="Proteomes" id="UP000553776"/>
    </source>
</evidence>
<dbReference type="RefSeq" id="WP_185139107.1">
    <property type="nucleotide sequence ID" value="NZ_JACJVR010000112.1"/>
</dbReference>
<name>A0A841U3J0_9BACL</name>